<dbReference type="Proteomes" id="UP000235584">
    <property type="component" value="Chromosome"/>
</dbReference>
<dbReference type="AlphaFoldDB" id="A0A2K9NQ61"/>
<keyword evidence="2" id="KW-1185">Reference proteome</keyword>
<protein>
    <submittedName>
        <fullName evidence="1">Uncharacterized protein</fullName>
    </submittedName>
</protein>
<reference evidence="1 2" key="1">
    <citation type="submission" date="2018-01" db="EMBL/GenBank/DDBJ databases">
        <title>Complete genome sequence of Bacteriovorax stolpii DSM12778.</title>
        <authorList>
            <person name="Tang B."/>
            <person name="Chang J."/>
        </authorList>
    </citation>
    <scope>NUCLEOTIDE SEQUENCE [LARGE SCALE GENOMIC DNA]</scope>
    <source>
        <strain evidence="1 2">DSM 12778</strain>
    </source>
</reference>
<gene>
    <name evidence="1" type="ORF">C0V70_05860</name>
</gene>
<evidence type="ECO:0000313" key="1">
    <source>
        <dbReference type="EMBL" id="AUN97647.1"/>
    </source>
</evidence>
<organism evidence="1 2">
    <name type="scientific">Bacteriovorax stolpii</name>
    <name type="common">Bdellovibrio stolpii</name>
    <dbReference type="NCBI Taxonomy" id="960"/>
    <lineage>
        <taxon>Bacteria</taxon>
        <taxon>Pseudomonadati</taxon>
        <taxon>Bdellovibrionota</taxon>
        <taxon>Bacteriovoracia</taxon>
        <taxon>Bacteriovoracales</taxon>
        <taxon>Bacteriovoracaceae</taxon>
        <taxon>Bacteriovorax</taxon>
    </lineage>
</organism>
<name>A0A2K9NQ61_BACTC</name>
<dbReference type="KEGG" id="bsto:C0V70_05860"/>
<proteinExistence type="predicted"/>
<dbReference type="EMBL" id="CP025704">
    <property type="protein sequence ID" value="AUN97647.1"/>
    <property type="molecule type" value="Genomic_DNA"/>
</dbReference>
<accession>A0A2K9NQ61</accession>
<dbReference type="RefSeq" id="WP_102242942.1">
    <property type="nucleotide sequence ID" value="NZ_CP025704.1"/>
</dbReference>
<evidence type="ECO:0000313" key="2">
    <source>
        <dbReference type="Proteomes" id="UP000235584"/>
    </source>
</evidence>
<sequence length="256" mass="29349">MGKVVRFSEFDEYLAELKSSGVKIDGTILDANVIITLSFSPKKFHTRTYEFIKNKIEKNGIALYTTVNTTQEYLEFHRRLLLTEGLRTVIHPSSGIELPNKKKQVIRAQSAILHNRETHQGADPIFNDREIKKIREVFFNSGNAGMELWKGLCDLYLRKPLEMEYRALDKLRISYLSMYNDDQKELFNKKITWVEAISICSDVGAGFSDAMILNALQCTNLPFSISLDSDLAYSVMANFELKDVVMPDELVENLVY</sequence>